<proteinExistence type="predicted"/>
<name>X0ZKJ5_9ZZZZ</name>
<protein>
    <recommendedName>
        <fullName evidence="2">Ribbon-helix-helix protein CopG domain-containing protein</fullName>
    </recommendedName>
</protein>
<dbReference type="AlphaFoldDB" id="X0ZKJ5"/>
<evidence type="ECO:0008006" key="2">
    <source>
        <dbReference type="Google" id="ProtNLM"/>
    </source>
</evidence>
<comment type="caution">
    <text evidence="1">The sequence shown here is derived from an EMBL/GenBank/DDBJ whole genome shotgun (WGS) entry which is preliminary data.</text>
</comment>
<dbReference type="EMBL" id="BART01006797">
    <property type="protein sequence ID" value="GAG69934.1"/>
    <property type="molecule type" value="Genomic_DNA"/>
</dbReference>
<organism evidence="1">
    <name type="scientific">marine sediment metagenome</name>
    <dbReference type="NCBI Taxonomy" id="412755"/>
    <lineage>
        <taxon>unclassified sequences</taxon>
        <taxon>metagenomes</taxon>
        <taxon>ecological metagenomes</taxon>
    </lineage>
</organism>
<sequence>MKVPRFKNLKEEREFWDTHNSTDYLDDFEVAKDVVFVRPKKEVISLRLDPKIVKKLKELADKEGLPPTTYARMLIVKGIRERAA</sequence>
<evidence type="ECO:0000313" key="1">
    <source>
        <dbReference type="EMBL" id="GAG69934.1"/>
    </source>
</evidence>
<accession>X0ZKJ5</accession>
<gene>
    <name evidence="1" type="ORF">S01H4_15512</name>
</gene>
<reference evidence="1" key="1">
    <citation type="journal article" date="2014" name="Front. Microbiol.">
        <title>High frequency of phylogenetically diverse reductive dehalogenase-homologous genes in deep subseafloor sedimentary metagenomes.</title>
        <authorList>
            <person name="Kawai M."/>
            <person name="Futagami T."/>
            <person name="Toyoda A."/>
            <person name="Takaki Y."/>
            <person name="Nishi S."/>
            <person name="Hori S."/>
            <person name="Arai W."/>
            <person name="Tsubouchi T."/>
            <person name="Morono Y."/>
            <person name="Uchiyama I."/>
            <person name="Ito T."/>
            <person name="Fujiyama A."/>
            <person name="Inagaki F."/>
            <person name="Takami H."/>
        </authorList>
    </citation>
    <scope>NUCLEOTIDE SEQUENCE</scope>
    <source>
        <strain evidence="1">Expedition CK06-06</strain>
    </source>
</reference>
<dbReference type="InterPro" id="IPR022148">
    <property type="entry name" value="CopG_antitoxin"/>
</dbReference>
<dbReference type="Pfam" id="PF12441">
    <property type="entry name" value="CopG_antitoxin"/>
    <property type="match status" value="1"/>
</dbReference>